<dbReference type="RefSeq" id="WP_165389570.1">
    <property type="nucleotide sequence ID" value="NZ_SHKN01000001.1"/>
</dbReference>
<sequence length="147" mass="17262">MQFLSSYQIFLDKRFIIEYHEGVMTLERMKTFILKESSDQDYSPNFDMLLDIRQITFKGFIKDIKDYIEFLRSHKGISGKRKLAVLTSKPHQVVFSTFLSMFSVKLPQTMKIFSSLEAALFWLGDPVDTYKVNSCLNHLKEKKELCV</sequence>
<evidence type="ECO:0000313" key="2">
    <source>
        <dbReference type="Proteomes" id="UP000293562"/>
    </source>
</evidence>
<name>A0A4Q7VIJ7_9BACT</name>
<comment type="caution">
    <text evidence="1">The sequence shown here is derived from an EMBL/GenBank/DDBJ whole genome shotgun (WGS) entry which is preliminary data.</text>
</comment>
<organism evidence="1 2">
    <name type="scientific">Ancylomarina subtilis</name>
    <dbReference type="NCBI Taxonomy" id="1639035"/>
    <lineage>
        <taxon>Bacteria</taxon>
        <taxon>Pseudomonadati</taxon>
        <taxon>Bacteroidota</taxon>
        <taxon>Bacteroidia</taxon>
        <taxon>Marinilabiliales</taxon>
        <taxon>Marinifilaceae</taxon>
        <taxon>Ancylomarina</taxon>
    </lineage>
</organism>
<keyword evidence="2" id="KW-1185">Reference proteome</keyword>
<dbReference type="InterPro" id="IPR021866">
    <property type="entry name" value="SpoIIAA-like"/>
</dbReference>
<gene>
    <name evidence="1" type="ORF">EV201_0600</name>
</gene>
<dbReference type="AlphaFoldDB" id="A0A4Q7VIJ7"/>
<reference evidence="1 2" key="1">
    <citation type="submission" date="2019-02" db="EMBL/GenBank/DDBJ databases">
        <title>Genomic Encyclopedia of Type Strains, Phase IV (KMG-IV): sequencing the most valuable type-strain genomes for metagenomic binning, comparative biology and taxonomic classification.</title>
        <authorList>
            <person name="Goeker M."/>
        </authorList>
    </citation>
    <scope>NUCLEOTIDE SEQUENCE [LARGE SCALE GENOMIC DNA]</scope>
    <source>
        <strain evidence="1 2">DSM 28825</strain>
    </source>
</reference>
<dbReference type="Proteomes" id="UP000293562">
    <property type="component" value="Unassembled WGS sequence"/>
</dbReference>
<evidence type="ECO:0000313" key="1">
    <source>
        <dbReference type="EMBL" id="RZT95971.1"/>
    </source>
</evidence>
<dbReference type="InterPro" id="IPR036513">
    <property type="entry name" value="STAS_dom_sf"/>
</dbReference>
<dbReference type="Pfam" id="PF11964">
    <property type="entry name" value="SpoIIAA-like"/>
    <property type="match status" value="1"/>
</dbReference>
<dbReference type="SUPFAM" id="SSF52091">
    <property type="entry name" value="SpoIIaa-like"/>
    <property type="match status" value="1"/>
</dbReference>
<accession>A0A4Q7VIJ7</accession>
<protein>
    <submittedName>
        <fullName evidence="1">SpoIIAA-like protein</fullName>
    </submittedName>
</protein>
<proteinExistence type="predicted"/>
<dbReference type="EMBL" id="SHKN01000001">
    <property type="protein sequence ID" value="RZT95971.1"/>
    <property type="molecule type" value="Genomic_DNA"/>
</dbReference>